<protein>
    <submittedName>
        <fullName evidence="2">DUF1298 domain-containing protein</fullName>
    </submittedName>
</protein>
<organism evidence="2 3">
    <name type="scientific">Mycobacterium cookii</name>
    <dbReference type="NCBI Taxonomy" id="1775"/>
    <lineage>
        <taxon>Bacteria</taxon>
        <taxon>Bacillati</taxon>
        <taxon>Actinomycetota</taxon>
        <taxon>Actinomycetes</taxon>
        <taxon>Mycobacteriales</taxon>
        <taxon>Mycobacteriaceae</taxon>
        <taxon>Mycobacterium</taxon>
    </lineage>
</organism>
<dbReference type="InterPro" id="IPR009721">
    <property type="entry name" value="O-acyltransferase_WSD1_C"/>
</dbReference>
<evidence type="ECO:0000259" key="1">
    <source>
        <dbReference type="Pfam" id="PF06974"/>
    </source>
</evidence>
<dbReference type="Pfam" id="PF06974">
    <property type="entry name" value="WS_DGAT_C"/>
    <property type="match status" value="1"/>
</dbReference>
<proteinExistence type="predicted"/>
<dbReference type="EMBL" id="AP022569">
    <property type="protein sequence ID" value="BBX45987.1"/>
    <property type="molecule type" value="Genomic_DNA"/>
</dbReference>
<dbReference type="AlphaFoldDB" id="A0A7I7KVX7"/>
<reference evidence="2 3" key="1">
    <citation type="journal article" date="2019" name="Emerg. Microbes Infect.">
        <title>Comprehensive subspecies identification of 175 nontuberculous mycobacteria species based on 7547 genomic profiles.</title>
        <authorList>
            <person name="Matsumoto Y."/>
            <person name="Kinjo T."/>
            <person name="Motooka D."/>
            <person name="Nabeya D."/>
            <person name="Jung N."/>
            <person name="Uechi K."/>
            <person name="Horii T."/>
            <person name="Iida T."/>
            <person name="Fujita J."/>
            <person name="Nakamura S."/>
        </authorList>
    </citation>
    <scope>NUCLEOTIDE SEQUENCE [LARGE SCALE GENOMIC DNA]</scope>
    <source>
        <strain evidence="2 3">JCM 12404</strain>
    </source>
</reference>
<name>A0A7I7KVX7_9MYCO</name>
<sequence length="412" mass="43875">MPARMTAVDAQFYWMSAKVPSDQFLLYAFDGVPTDFERAVDEVKRRAQECPALRLRIEDGSPLTYPRWVPATVGPTRLQRHRLDDDSWQGCLDAVVRLADDQLDIRRAPWLLHIFTPVQGVPKSTGPGTLAVVQVAHALADGTRASALAAWLFGRPTPVPEISPAATGFLPRRAVAAARAHRRLTRDIDAGLLIAPPRPRPPLPTNARPGSTRALRTLVRQRSPLPGPTVTVAALAAVSDAISARLGDEVASLAAEVPMAKPGAPQANNHFFNATVGLYPKLDRPARAERIAADLAQARRRSQHPAARAADRAFAAVPAPLLRWGVGHFDPDVLPTQVSGNTVISSVNRGAADLSFGGAPVLLTASYPALSPAMGLTHGVHGIGDTIAISVHAAESAIGDIDDYVALLDAEL</sequence>
<evidence type="ECO:0000313" key="2">
    <source>
        <dbReference type="EMBL" id="BBX45987.1"/>
    </source>
</evidence>
<evidence type="ECO:0000313" key="3">
    <source>
        <dbReference type="Proteomes" id="UP000465866"/>
    </source>
</evidence>
<keyword evidence="3" id="KW-1185">Reference proteome</keyword>
<dbReference type="KEGG" id="mcoo:MCOO_20020"/>
<accession>A0A7I7KVX7</accession>
<dbReference type="Proteomes" id="UP000465866">
    <property type="component" value="Chromosome"/>
</dbReference>
<gene>
    <name evidence="2" type="ORF">MCOO_20020</name>
</gene>
<feature type="domain" description="O-acyltransferase WSD1 C-terminal" evidence="1">
    <location>
        <begin position="287"/>
        <end position="409"/>
    </location>
</feature>